<reference evidence="1 2" key="1">
    <citation type="submission" date="2015-01" db="EMBL/GenBank/DDBJ databases">
        <title>Rufibacter sp./DG31D/ whole genome sequencing.</title>
        <authorList>
            <person name="Kim M.K."/>
            <person name="Srinivasan S."/>
            <person name="Lee J.-J."/>
        </authorList>
    </citation>
    <scope>NUCLEOTIDE SEQUENCE [LARGE SCALE GENOMIC DNA]</scope>
    <source>
        <strain evidence="1 2">DG31D</strain>
    </source>
</reference>
<dbReference type="AlphaFoldDB" id="A0A0H4W9W8"/>
<protein>
    <submittedName>
        <fullName evidence="1">Uncharacterized protein</fullName>
    </submittedName>
</protein>
<keyword evidence="2" id="KW-1185">Reference proteome</keyword>
<evidence type="ECO:0000313" key="1">
    <source>
        <dbReference type="EMBL" id="AKQ47271.1"/>
    </source>
</evidence>
<sequence>MREGKIRFTSNDHGQNYGHVDALDLTVEIPKLIGSASLLQINRHILTGDLNLIFRNNFKIEIINDSSGFENWNLILESTRYFGIVPF</sequence>
<dbReference type="EMBL" id="CP010777">
    <property type="protein sequence ID" value="AKQ47271.1"/>
    <property type="molecule type" value="Genomic_DNA"/>
</dbReference>
<proteinExistence type="predicted"/>
<dbReference type="STRING" id="1379910.TH63_19110"/>
<dbReference type="PATRIC" id="fig|1379910.4.peg.4163"/>
<accession>A0A0H4W9W8</accession>
<gene>
    <name evidence="1" type="ORF">TH63_19110</name>
</gene>
<dbReference type="KEGG" id="ruf:TH63_19110"/>
<name>A0A0H4W9W8_9BACT</name>
<organism evidence="1 2">
    <name type="scientific">Rufibacter radiotolerans</name>
    <dbReference type="NCBI Taxonomy" id="1379910"/>
    <lineage>
        <taxon>Bacteria</taxon>
        <taxon>Pseudomonadati</taxon>
        <taxon>Bacteroidota</taxon>
        <taxon>Cytophagia</taxon>
        <taxon>Cytophagales</taxon>
        <taxon>Hymenobacteraceae</taxon>
        <taxon>Rufibacter</taxon>
    </lineage>
</organism>
<evidence type="ECO:0000313" key="2">
    <source>
        <dbReference type="Proteomes" id="UP000036458"/>
    </source>
</evidence>
<dbReference type="Proteomes" id="UP000036458">
    <property type="component" value="Chromosome"/>
</dbReference>